<protein>
    <submittedName>
        <fullName evidence="1">NADH dehydrogenase [ubiquinone] iron-sulfur protein 4, mitochondrial-like</fullName>
    </submittedName>
</protein>
<proteinExistence type="predicted"/>
<evidence type="ECO:0000313" key="2">
    <source>
        <dbReference type="Proteomes" id="UP001140949"/>
    </source>
</evidence>
<gene>
    <name evidence="1" type="ORF">M6B38_366250</name>
</gene>
<organism evidence="1 2">
    <name type="scientific">Iris pallida</name>
    <name type="common">Sweet iris</name>
    <dbReference type="NCBI Taxonomy" id="29817"/>
    <lineage>
        <taxon>Eukaryota</taxon>
        <taxon>Viridiplantae</taxon>
        <taxon>Streptophyta</taxon>
        <taxon>Embryophyta</taxon>
        <taxon>Tracheophyta</taxon>
        <taxon>Spermatophyta</taxon>
        <taxon>Magnoliopsida</taxon>
        <taxon>Liliopsida</taxon>
        <taxon>Asparagales</taxon>
        <taxon>Iridaceae</taxon>
        <taxon>Iridoideae</taxon>
        <taxon>Irideae</taxon>
        <taxon>Iris</taxon>
    </lineage>
</organism>
<sequence>MAAAPLQRRSFLLRTRLLLSRSSLISQTTTKTRSLSSDALVEMHPGEIGTVSGIPQEHLSRKVLSLSLSILSDCKSARLWESWKVEINFMSTQKWENPLMAGLPQGIHMPMSVMRGLVLTVKRLQKHLLRSMDGTMYVKKRHTPLLRVKAYADNFKWKGPPKSED</sequence>
<name>A0AAX6GHH9_IRIPA</name>
<reference evidence="1" key="1">
    <citation type="journal article" date="2023" name="GigaByte">
        <title>Genome assembly of the bearded iris, Iris pallida Lam.</title>
        <authorList>
            <person name="Bruccoleri R.E."/>
            <person name="Oakeley E.J."/>
            <person name="Faust A.M.E."/>
            <person name="Altorfer M."/>
            <person name="Dessus-Babus S."/>
            <person name="Burckhardt D."/>
            <person name="Oertli M."/>
            <person name="Naumann U."/>
            <person name="Petersen F."/>
            <person name="Wong J."/>
        </authorList>
    </citation>
    <scope>NUCLEOTIDE SEQUENCE</scope>
    <source>
        <strain evidence="1">GSM-AAB239-AS_SAM_17_03QT</strain>
    </source>
</reference>
<dbReference type="Proteomes" id="UP001140949">
    <property type="component" value="Unassembled WGS sequence"/>
</dbReference>
<accession>A0AAX6GHH9</accession>
<comment type="caution">
    <text evidence="1">The sequence shown here is derived from an EMBL/GenBank/DDBJ whole genome shotgun (WGS) entry which is preliminary data.</text>
</comment>
<dbReference type="EMBL" id="JANAVB010019711">
    <property type="protein sequence ID" value="KAJ6828164.1"/>
    <property type="molecule type" value="Genomic_DNA"/>
</dbReference>
<reference evidence="1" key="2">
    <citation type="submission" date="2023-04" db="EMBL/GenBank/DDBJ databases">
        <authorList>
            <person name="Bruccoleri R.E."/>
            <person name="Oakeley E.J."/>
            <person name="Faust A.-M."/>
            <person name="Dessus-Babus S."/>
            <person name="Altorfer M."/>
            <person name="Burckhardt D."/>
            <person name="Oertli M."/>
            <person name="Naumann U."/>
            <person name="Petersen F."/>
            <person name="Wong J."/>
        </authorList>
    </citation>
    <scope>NUCLEOTIDE SEQUENCE</scope>
    <source>
        <strain evidence="1">GSM-AAB239-AS_SAM_17_03QT</strain>
        <tissue evidence="1">Leaf</tissue>
    </source>
</reference>
<dbReference type="AlphaFoldDB" id="A0AAX6GHH9"/>
<evidence type="ECO:0000313" key="1">
    <source>
        <dbReference type="EMBL" id="KAJ6828164.1"/>
    </source>
</evidence>
<keyword evidence="2" id="KW-1185">Reference proteome</keyword>